<gene>
    <name evidence="1" type="ORF">U472_09345</name>
</gene>
<comment type="caution">
    <text evidence="1">The sequence shown here is derived from an EMBL/GenBank/DDBJ whole genome shotgun (WGS) entry which is preliminary data.</text>
</comment>
<keyword evidence="2" id="KW-1185">Reference proteome</keyword>
<organism evidence="1 2">
    <name type="scientific">Orenia metallireducens</name>
    <dbReference type="NCBI Taxonomy" id="1413210"/>
    <lineage>
        <taxon>Bacteria</taxon>
        <taxon>Bacillati</taxon>
        <taxon>Bacillota</taxon>
        <taxon>Clostridia</taxon>
        <taxon>Halanaerobiales</taxon>
        <taxon>Halobacteroidaceae</taxon>
        <taxon>Orenia</taxon>
    </lineage>
</organism>
<protein>
    <submittedName>
        <fullName evidence="1">Uncharacterized protein</fullName>
    </submittedName>
</protein>
<reference evidence="1 2" key="2">
    <citation type="submission" date="2016-08" db="EMBL/GenBank/DDBJ databases">
        <title>Orenia metallireducens sp. nov. strain Z6, a Novel Metal-reducing Firmicute from the Deep Subsurface.</title>
        <authorList>
            <person name="Maxim B.I."/>
            <person name="Kenneth K."/>
            <person name="Flynn T.M."/>
            <person name="Oloughlin E.J."/>
            <person name="Locke R.A."/>
            <person name="Weber J.R."/>
            <person name="Egan S.M."/>
            <person name="Mackie R.I."/>
            <person name="Cann I.K."/>
        </authorList>
    </citation>
    <scope>NUCLEOTIDE SEQUENCE [LARGE SCALE GENOMIC DNA]</scope>
    <source>
        <strain evidence="1 2">Z6</strain>
    </source>
</reference>
<dbReference type="OrthoDB" id="164847at2"/>
<dbReference type="EMBL" id="LWDV01000009">
    <property type="protein sequence ID" value="OCL26207.1"/>
    <property type="molecule type" value="Genomic_DNA"/>
</dbReference>
<name>A0A1C0A7J0_9FIRM</name>
<evidence type="ECO:0000313" key="2">
    <source>
        <dbReference type="Proteomes" id="UP000093514"/>
    </source>
</evidence>
<dbReference type="Proteomes" id="UP000093514">
    <property type="component" value="Unassembled WGS sequence"/>
</dbReference>
<dbReference type="Gene3D" id="6.20.120.50">
    <property type="match status" value="1"/>
</dbReference>
<dbReference type="AlphaFoldDB" id="A0A1C0A7J0"/>
<sequence>MLIIDRFEGDYTVIKMGNKTFSLPKEALPKNAREGDVLKIVVDKESNKDLKKGIDELVDEVFE</sequence>
<dbReference type="Pfam" id="PF11213">
    <property type="entry name" value="DUF3006"/>
    <property type="match status" value="1"/>
</dbReference>
<reference evidence="2" key="1">
    <citation type="submission" date="2016-07" db="EMBL/GenBank/DDBJ databases">
        <authorList>
            <person name="Florea S."/>
            <person name="Webb J.S."/>
            <person name="Jaromczyk J."/>
            <person name="Schardl C.L."/>
        </authorList>
    </citation>
    <scope>NUCLEOTIDE SEQUENCE [LARGE SCALE GENOMIC DNA]</scope>
    <source>
        <strain evidence="2">Z6</strain>
    </source>
</reference>
<dbReference type="RefSeq" id="WP_068717798.1">
    <property type="nucleotide sequence ID" value="NZ_LWDV01000009.1"/>
</dbReference>
<proteinExistence type="predicted"/>
<accession>A0A1C0A7J0</accession>
<evidence type="ECO:0000313" key="1">
    <source>
        <dbReference type="EMBL" id="OCL26207.1"/>
    </source>
</evidence>
<dbReference type="InterPro" id="IPR021377">
    <property type="entry name" value="DUF3006"/>
</dbReference>